<comment type="caution">
    <text evidence="1">The sequence shown here is derived from an EMBL/GenBank/DDBJ whole genome shotgun (WGS) entry which is preliminary data.</text>
</comment>
<dbReference type="EMBL" id="LBZV01000001">
    <property type="protein sequence ID" value="KKR78360.1"/>
    <property type="molecule type" value="Genomic_DNA"/>
</dbReference>
<dbReference type="AlphaFoldDB" id="A0A0G0W245"/>
<name>A0A0G0W245_9BACT</name>
<accession>A0A0G0W245</accession>
<reference evidence="1 2" key="1">
    <citation type="journal article" date="2015" name="Nature">
        <title>rRNA introns, odd ribosomes, and small enigmatic genomes across a large radiation of phyla.</title>
        <authorList>
            <person name="Brown C.T."/>
            <person name="Hug L.A."/>
            <person name="Thomas B.C."/>
            <person name="Sharon I."/>
            <person name="Castelle C.J."/>
            <person name="Singh A."/>
            <person name="Wilkins M.J."/>
            <person name="Williams K.H."/>
            <person name="Banfield J.F."/>
        </authorList>
    </citation>
    <scope>NUCLEOTIDE SEQUENCE [LARGE SCALE GENOMIC DNA]</scope>
</reference>
<gene>
    <name evidence="1" type="ORF">UU23_C0001G0124</name>
</gene>
<protein>
    <submittedName>
        <fullName evidence="1">Uncharacterized protein</fullName>
    </submittedName>
</protein>
<evidence type="ECO:0000313" key="2">
    <source>
        <dbReference type="Proteomes" id="UP000034292"/>
    </source>
</evidence>
<evidence type="ECO:0000313" key="1">
    <source>
        <dbReference type="EMBL" id="KKR78360.1"/>
    </source>
</evidence>
<organism evidence="1 2">
    <name type="scientific">Candidatus Curtissbacteria bacterium GW2011_GWA1_40_9</name>
    <dbReference type="NCBI Taxonomy" id="1618408"/>
    <lineage>
        <taxon>Bacteria</taxon>
        <taxon>Candidatus Curtissiibacteriota</taxon>
    </lineage>
</organism>
<sequence length="270" mass="31148">MLEAGNSRFDQEYINYRTVDVAERIHRTGILLNNFLVTDSVEFDNKYNTTTSEGTAITIDVFKSKSVYPYFFMIASSSGQVFGMRTTRLSEELLHTNADGEIMVLPKLRGVSTALELVNSMTLQADANLRNKPVVYQADPANLRRLAQIGEMAEGAFHYQERLSYYELYQRKEKEHQRWLALYGNDGLCGFNDFQRQVAPDLSLQKLPNGSIVKLGREYVQSESGRRLIKPTVIEIQKWNHNDDELARLEELILPQLRDISRLRHNPWQI</sequence>
<dbReference type="Proteomes" id="UP000034292">
    <property type="component" value="Unassembled WGS sequence"/>
</dbReference>
<proteinExistence type="predicted"/>